<dbReference type="RefSeq" id="WP_240833191.1">
    <property type="nucleotide sequence ID" value="NZ_JAKWBL010000004.1"/>
</dbReference>
<dbReference type="Proteomes" id="UP001202248">
    <property type="component" value="Unassembled WGS sequence"/>
</dbReference>
<sequence length="165" mass="18353">MYRNAQRLLTLINQFLDFRKLESGKMQLKPVRQDLVAFLKNTSAAFDFKAAEKNIEFLVSATPQKIIMGFDADIVGKVLYNLLSNAFKFTPPGGTIRVIIRAESEAPDNVMISVSDTGIGIEVENLEKVFHPFYQVETDEQHSGTGVGLALTKELVELHQGSIHA</sequence>
<proteinExistence type="predicted"/>
<dbReference type="PROSITE" id="PS50109">
    <property type="entry name" value="HIS_KIN"/>
    <property type="match status" value="1"/>
</dbReference>
<evidence type="ECO:0000256" key="3">
    <source>
        <dbReference type="ARBA" id="ARBA00022553"/>
    </source>
</evidence>
<dbReference type="SMART" id="SM00387">
    <property type="entry name" value="HATPase_c"/>
    <property type="match status" value="1"/>
</dbReference>
<comment type="caution">
    <text evidence="5">The sequence shown here is derived from an EMBL/GenBank/DDBJ whole genome shotgun (WGS) entry which is preliminary data.</text>
</comment>
<name>A0ABS9SRD1_9BACT</name>
<dbReference type="PRINTS" id="PR00344">
    <property type="entry name" value="BCTRLSENSOR"/>
</dbReference>
<feature type="domain" description="Histidine kinase" evidence="4">
    <location>
        <begin position="1"/>
        <end position="165"/>
    </location>
</feature>
<keyword evidence="5" id="KW-0808">Transferase</keyword>
<comment type="catalytic activity">
    <reaction evidence="1">
        <text>ATP + protein L-histidine = ADP + protein N-phospho-L-histidine.</text>
        <dbReference type="EC" id="2.7.13.3"/>
    </reaction>
</comment>
<protein>
    <recommendedName>
        <fullName evidence="2">histidine kinase</fullName>
        <ecNumber evidence="2">2.7.13.3</ecNumber>
    </recommendedName>
</protein>
<accession>A0ABS9SRD1</accession>
<dbReference type="PANTHER" id="PTHR43547">
    <property type="entry name" value="TWO-COMPONENT HISTIDINE KINASE"/>
    <property type="match status" value="1"/>
</dbReference>
<dbReference type="EMBL" id="JAKWBL010000004">
    <property type="protein sequence ID" value="MCH5600786.1"/>
    <property type="molecule type" value="Genomic_DNA"/>
</dbReference>
<evidence type="ECO:0000313" key="5">
    <source>
        <dbReference type="EMBL" id="MCH5600786.1"/>
    </source>
</evidence>
<dbReference type="EC" id="2.7.13.3" evidence="2"/>
<organism evidence="5 6">
    <name type="scientific">Niabella ginsengisoli</name>
    <dbReference type="NCBI Taxonomy" id="522298"/>
    <lineage>
        <taxon>Bacteria</taxon>
        <taxon>Pseudomonadati</taxon>
        <taxon>Bacteroidota</taxon>
        <taxon>Chitinophagia</taxon>
        <taxon>Chitinophagales</taxon>
        <taxon>Chitinophagaceae</taxon>
        <taxon>Niabella</taxon>
    </lineage>
</organism>
<dbReference type="InterPro" id="IPR005467">
    <property type="entry name" value="His_kinase_dom"/>
</dbReference>
<evidence type="ECO:0000256" key="2">
    <source>
        <dbReference type="ARBA" id="ARBA00012438"/>
    </source>
</evidence>
<keyword evidence="5" id="KW-0418">Kinase</keyword>
<evidence type="ECO:0000313" key="6">
    <source>
        <dbReference type="Proteomes" id="UP001202248"/>
    </source>
</evidence>
<dbReference type="PANTHER" id="PTHR43547:SF2">
    <property type="entry name" value="HYBRID SIGNAL TRANSDUCTION HISTIDINE KINASE C"/>
    <property type="match status" value="1"/>
</dbReference>
<dbReference type="GO" id="GO:0016301">
    <property type="term" value="F:kinase activity"/>
    <property type="evidence" value="ECO:0007669"/>
    <property type="project" value="UniProtKB-KW"/>
</dbReference>
<evidence type="ECO:0000256" key="1">
    <source>
        <dbReference type="ARBA" id="ARBA00000085"/>
    </source>
</evidence>
<dbReference type="Pfam" id="PF02518">
    <property type="entry name" value="HATPase_c"/>
    <property type="match status" value="1"/>
</dbReference>
<keyword evidence="3" id="KW-0597">Phosphoprotein</keyword>
<dbReference type="InterPro" id="IPR036890">
    <property type="entry name" value="HATPase_C_sf"/>
</dbReference>
<reference evidence="5 6" key="1">
    <citation type="submission" date="2022-02" db="EMBL/GenBank/DDBJ databases">
        <authorList>
            <person name="Min J."/>
        </authorList>
    </citation>
    <scope>NUCLEOTIDE SEQUENCE [LARGE SCALE GENOMIC DNA]</scope>
    <source>
        <strain evidence="5 6">GR10-1</strain>
    </source>
</reference>
<gene>
    <name evidence="5" type="ORF">MKP09_24155</name>
</gene>
<dbReference type="InterPro" id="IPR004358">
    <property type="entry name" value="Sig_transdc_His_kin-like_C"/>
</dbReference>
<keyword evidence="6" id="KW-1185">Reference proteome</keyword>
<dbReference type="InterPro" id="IPR003594">
    <property type="entry name" value="HATPase_dom"/>
</dbReference>
<dbReference type="Gene3D" id="3.30.565.10">
    <property type="entry name" value="Histidine kinase-like ATPase, C-terminal domain"/>
    <property type="match status" value="1"/>
</dbReference>
<evidence type="ECO:0000259" key="4">
    <source>
        <dbReference type="PROSITE" id="PS50109"/>
    </source>
</evidence>
<dbReference type="SUPFAM" id="SSF55874">
    <property type="entry name" value="ATPase domain of HSP90 chaperone/DNA topoisomerase II/histidine kinase"/>
    <property type="match status" value="1"/>
</dbReference>